<comment type="caution">
    <text evidence="1">The sequence shown here is derived from an EMBL/GenBank/DDBJ whole genome shotgun (WGS) entry which is preliminary data.</text>
</comment>
<name>A0ABW5TV65_9SPHI</name>
<proteinExistence type="predicted"/>
<evidence type="ECO:0008006" key="3">
    <source>
        <dbReference type="Google" id="ProtNLM"/>
    </source>
</evidence>
<dbReference type="EMBL" id="JBHULV010000046">
    <property type="protein sequence ID" value="MFD2732683.1"/>
    <property type="molecule type" value="Genomic_DNA"/>
</dbReference>
<keyword evidence="2" id="KW-1185">Reference proteome</keyword>
<evidence type="ECO:0000313" key="1">
    <source>
        <dbReference type="EMBL" id="MFD2732683.1"/>
    </source>
</evidence>
<accession>A0ABW5TV65</accession>
<reference evidence="2" key="1">
    <citation type="journal article" date="2019" name="Int. J. Syst. Evol. Microbiol.">
        <title>The Global Catalogue of Microorganisms (GCM) 10K type strain sequencing project: providing services to taxonomists for standard genome sequencing and annotation.</title>
        <authorList>
            <consortium name="The Broad Institute Genomics Platform"/>
            <consortium name="The Broad Institute Genome Sequencing Center for Infectious Disease"/>
            <person name="Wu L."/>
            <person name="Ma J."/>
        </authorList>
    </citation>
    <scope>NUCLEOTIDE SEQUENCE [LARGE SCALE GENOMIC DNA]</scope>
    <source>
        <strain evidence="2">KCTC 42456</strain>
    </source>
</reference>
<organism evidence="1 2">
    <name type="scientific">Pedobacter alpinus</name>
    <dbReference type="NCBI Taxonomy" id="1590643"/>
    <lineage>
        <taxon>Bacteria</taxon>
        <taxon>Pseudomonadati</taxon>
        <taxon>Bacteroidota</taxon>
        <taxon>Sphingobacteriia</taxon>
        <taxon>Sphingobacteriales</taxon>
        <taxon>Sphingobacteriaceae</taxon>
        <taxon>Pedobacter</taxon>
    </lineage>
</organism>
<gene>
    <name evidence="1" type="ORF">ACFSSE_13320</name>
</gene>
<evidence type="ECO:0000313" key="2">
    <source>
        <dbReference type="Proteomes" id="UP001597546"/>
    </source>
</evidence>
<dbReference type="RefSeq" id="WP_379040379.1">
    <property type="nucleotide sequence ID" value="NZ_JBHSKW010000003.1"/>
</dbReference>
<dbReference type="Proteomes" id="UP001597546">
    <property type="component" value="Unassembled WGS sequence"/>
</dbReference>
<protein>
    <recommendedName>
        <fullName evidence="3">Restriction endonuclease</fullName>
    </recommendedName>
</protein>
<sequence length="97" mass="11234">MVVDAKYKVSYQASQIHQDIRQVSGYARLKKVYEELKSTKTKTDIIDCLIIYPSAGDIKVQPEFNFEDELKAKKEIKAYNRVFKIGIPMPYIQNQSS</sequence>